<evidence type="ECO:0000256" key="2">
    <source>
        <dbReference type="ARBA" id="ARBA00022771"/>
    </source>
</evidence>
<accession>A0AA85INU3</accession>
<dbReference type="InterPro" id="IPR051986">
    <property type="entry name" value="Innate_Immune_Apopt_Reg"/>
</dbReference>
<dbReference type="PANTHER" id="PTHR16295">
    <property type="entry name" value="TRAF-TYPE ZINC FINGER PROTEIN-RELATED"/>
    <property type="match status" value="1"/>
</dbReference>
<name>A0AA85INU3_TRIRE</name>
<dbReference type="Proteomes" id="UP000050795">
    <property type="component" value="Unassembled WGS sequence"/>
</dbReference>
<feature type="compositionally biased region" description="Low complexity" evidence="4">
    <location>
        <begin position="273"/>
        <end position="290"/>
    </location>
</feature>
<evidence type="ECO:0000313" key="7">
    <source>
        <dbReference type="WBParaSite" id="TREG1_109410.3"/>
    </source>
</evidence>
<feature type="domain" description="TRAFD1/XAF1 zinc finger" evidence="5">
    <location>
        <begin position="93"/>
        <end position="128"/>
    </location>
</feature>
<dbReference type="AlphaFoldDB" id="A0AA85INU3"/>
<keyword evidence="1" id="KW-0479">Metal-binding</keyword>
<evidence type="ECO:0000313" key="6">
    <source>
        <dbReference type="Proteomes" id="UP000050795"/>
    </source>
</evidence>
<dbReference type="PANTHER" id="PTHR16295:SF10">
    <property type="entry name" value="EXPRESSED PROTEIN"/>
    <property type="match status" value="1"/>
</dbReference>
<protein>
    <recommendedName>
        <fullName evidence="5">TRAFD1/XAF1 zinc finger domain-containing protein</fullName>
    </recommendedName>
</protein>
<dbReference type="InterPro" id="IPR049439">
    <property type="entry name" value="TRAFD1-XIAF1_Znf"/>
</dbReference>
<dbReference type="Pfam" id="PF21366">
    <property type="entry name" value="TRAFD1-XIAF1_ZnF"/>
    <property type="match status" value="1"/>
</dbReference>
<evidence type="ECO:0000256" key="4">
    <source>
        <dbReference type="SAM" id="MobiDB-lite"/>
    </source>
</evidence>
<reference evidence="6" key="1">
    <citation type="submission" date="2022-06" db="EMBL/GenBank/DDBJ databases">
        <authorList>
            <person name="Berger JAMES D."/>
            <person name="Berger JAMES D."/>
        </authorList>
    </citation>
    <scope>NUCLEOTIDE SEQUENCE [LARGE SCALE GENOMIC DNA]</scope>
</reference>
<dbReference type="InterPro" id="IPR013083">
    <property type="entry name" value="Znf_RING/FYVE/PHD"/>
</dbReference>
<sequence length="423" mass="47185">MVDRSGCRICVNCKESVLESNFLLHEAFCSRNLTTCPDCGVSVLRTLLSKHHCEKREQKQCSKCGSLLIKCDVAEHEVVCPRRLVGCVYCSLEVSMDELDEHESRCGSRTEFCSGCGSFVMIKNLRTHHCRNYAERQNFPQTDYKSDFLMAFDLQCEDYMRNLSLIDSTLCRSVVSSQLEDKTVALMDSIKNDQESNSLIPCEFCQSTYPMELISEHQVLCMAGNSSSTELNQISNDKSDELTKSNNDSTLSKSSPKRSLIKSVVKKLPIPQSSSSSTSSLLSTSSSKRSASVKRAENIPNPDQPSYELPPIKNAPLYKKRYQSQNQVKQTTSHSITAQSESINRLALTNSTLDSWNKKKNGVNSLSNKRNPLNKEAPINLVCHSNYAGNADGFQRAEGDDNGDKDGVNLRLNTSHTLKKLSK</sequence>
<evidence type="ECO:0000259" key="5">
    <source>
        <dbReference type="Pfam" id="PF21366"/>
    </source>
</evidence>
<reference evidence="7" key="2">
    <citation type="submission" date="2023-11" db="UniProtKB">
        <authorList>
            <consortium name="WormBaseParasite"/>
        </authorList>
    </citation>
    <scope>IDENTIFICATION</scope>
</reference>
<dbReference type="Pfam" id="PF23580">
    <property type="entry name" value="Znf_XAF1_N"/>
    <property type="match status" value="1"/>
</dbReference>
<feature type="region of interest" description="Disordered" evidence="4">
    <location>
        <begin position="232"/>
        <end position="312"/>
    </location>
</feature>
<organism evidence="6 7">
    <name type="scientific">Trichobilharzia regenti</name>
    <name type="common">Nasal bird schistosome</name>
    <dbReference type="NCBI Taxonomy" id="157069"/>
    <lineage>
        <taxon>Eukaryota</taxon>
        <taxon>Metazoa</taxon>
        <taxon>Spiralia</taxon>
        <taxon>Lophotrochozoa</taxon>
        <taxon>Platyhelminthes</taxon>
        <taxon>Trematoda</taxon>
        <taxon>Digenea</taxon>
        <taxon>Strigeidida</taxon>
        <taxon>Schistosomatoidea</taxon>
        <taxon>Schistosomatidae</taxon>
        <taxon>Trichobilharzia</taxon>
    </lineage>
</organism>
<evidence type="ECO:0000256" key="3">
    <source>
        <dbReference type="ARBA" id="ARBA00022833"/>
    </source>
</evidence>
<dbReference type="GO" id="GO:0005739">
    <property type="term" value="C:mitochondrion"/>
    <property type="evidence" value="ECO:0007669"/>
    <property type="project" value="TreeGrafter"/>
</dbReference>
<evidence type="ECO:0000256" key="1">
    <source>
        <dbReference type="ARBA" id="ARBA00022723"/>
    </source>
</evidence>
<keyword evidence="2" id="KW-0863">Zinc-finger</keyword>
<feature type="region of interest" description="Disordered" evidence="4">
    <location>
        <begin position="386"/>
        <end position="423"/>
    </location>
</feature>
<dbReference type="Gene3D" id="3.30.40.10">
    <property type="entry name" value="Zinc/RING finger domain, C3HC4 (zinc finger)"/>
    <property type="match status" value="1"/>
</dbReference>
<dbReference type="WBParaSite" id="TREG1_109410.3">
    <property type="protein sequence ID" value="TREG1_109410.3"/>
    <property type="gene ID" value="TREG1_109410"/>
</dbReference>
<feature type="compositionally biased region" description="Polar residues" evidence="4">
    <location>
        <begin position="244"/>
        <end position="254"/>
    </location>
</feature>
<proteinExistence type="predicted"/>
<feature type="compositionally biased region" description="Basic and acidic residues" evidence="4">
    <location>
        <begin position="395"/>
        <end position="408"/>
    </location>
</feature>
<dbReference type="GO" id="GO:0008270">
    <property type="term" value="F:zinc ion binding"/>
    <property type="evidence" value="ECO:0007669"/>
    <property type="project" value="UniProtKB-KW"/>
</dbReference>
<keyword evidence="6" id="KW-1185">Reference proteome</keyword>
<keyword evidence="3" id="KW-0862">Zinc</keyword>